<protein>
    <submittedName>
        <fullName evidence="7">SAM-dependent methyltransferase</fullName>
    </submittedName>
</protein>
<evidence type="ECO:0000256" key="1">
    <source>
        <dbReference type="ARBA" id="ARBA00022603"/>
    </source>
</evidence>
<dbReference type="InterPro" id="IPR029063">
    <property type="entry name" value="SAM-dependent_MTases_sf"/>
</dbReference>
<evidence type="ECO:0000313" key="7">
    <source>
        <dbReference type="EMBL" id="TKD11929.1"/>
    </source>
</evidence>
<keyword evidence="2 7" id="KW-0808">Transferase</keyword>
<dbReference type="AlphaFoldDB" id="A0A4U1JH78"/>
<dbReference type="SUPFAM" id="SSF53335">
    <property type="entry name" value="S-adenosyl-L-methionine-dependent methyltransferases"/>
    <property type="match status" value="1"/>
</dbReference>
<dbReference type="RefSeq" id="WP_136928203.1">
    <property type="nucleotide sequence ID" value="NZ_SSMQ01000005.1"/>
</dbReference>
<dbReference type="InterPro" id="IPR036388">
    <property type="entry name" value="WH-like_DNA-bd_sf"/>
</dbReference>
<dbReference type="PANTHER" id="PTHR43712:SF2">
    <property type="entry name" value="O-METHYLTRANSFERASE CICE"/>
    <property type="match status" value="1"/>
</dbReference>
<dbReference type="GO" id="GO:0008171">
    <property type="term" value="F:O-methyltransferase activity"/>
    <property type="evidence" value="ECO:0007669"/>
    <property type="project" value="InterPro"/>
</dbReference>
<reference evidence="7 8" key="1">
    <citation type="submission" date="2019-04" db="EMBL/GenBank/DDBJ databases">
        <authorList>
            <person name="Li Y."/>
            <person name="Wang J."/>
        </authorList>
    </citation>
    <scope>NUCLEOTIDE SEQUENCE [LARGE SCALE GENOMIC DNA]</scope>
    <source>
        <strain evidence="7 8">DSM 14668</strain>
    </source>
</reference>
<dbReference type="Pfam" id="PF00891">
    <property type="entry name" value="Methyltransf_2"/>
    <property type="match status" value="1"/>
</dbReference>
<dbReference type="PROSITE" id="PS51683">
    <property type="entry name" value="SAM_OMT_II"/>
    <property type="match status" value="1"/>
</dbReference>
<evidence type="ECO:0000256" key="4">
    <source>
        <dbReference type="PIRSR" id="PIRSR005739-1"/>
    </source>
</evidence>
<dbReference type="Pfam" id="PF08100">
    <property type="entry name" value="Dimerisation"/>
    <property type="match status" value="1"/>
</dbReference>
<dbReference type="EMBL" id="SSMQ01000005">
    <property type="protein sequence ID" value="TKD11929.1"/>
    <property type="molecule type" value="Genomic_DNA"/>
</dbReference>
<evidence type="ECO:0000259" key="6">
    <source>
        <dbReference type="Pfam" id="PF08100"/>
    </source>
</evidence>
<keyword evidence="3" id="KW-0949">S-adenosyl-L-methionine</keyword>
<dbReference type="Gene3D" id="1.10.10.10">
    <property type="entry name" value="Winged helix-like DNA-binding domain superfamily/Winged helix DNA-binding domain"/>
    <property type="match status" value="1"/>
</dbReference>
<keyword evidence="8" id="KW-1185">Reference proteome</keyword>
<evidence type="ECO:0000259" key="5">
    <source>
        <dbReference type="Pfam" id="PF00891"/>
    </source>
</evidence>
<evidence type="ECO:0000256" key="2">
    <source>
        <dbReference type="ARBA" id="ARBA00022679"/>
    </source>
</evidence>
<dbReference type="Gene3D" id="1.10.287.1350">
    <property type="match status" value="1"/>
</dbReference>
<comment type="caution">
    <text evidence="7">The sequence shown here is derived from an EMBL/GenBank/DDBJ whole genome shotgun (WGS) entry which is preliminary data.</text>
</comment>
<name>A0A4U1JH78_9BACT</name>
<feature type="domain" description="O-methyltransferase dimerisation" evidence="6">
    <location>
        <begin position="13"/>
        <end position="87"/>
    </location>
</feature>
<dbReference type="OrthoDB" id="9766840at2"/>
<dbReference type="SUPFAM" id="SSF46785">
    <property type="entry name" value="Winged helix' DNA-binding domain"/>
    <property type="match status" value="1"/>
</dbReference>
<gene>
    <name evidence="7" type="ORF">E8A74_07330</name>
</gene>
<dbReference type="GO" id="GO:0046983">
    <property type="term" value="F:protein dimerization activity"/>
    <property type="evidence" value="ECO:0007669"/>
    <property type="project" value="InterPro"/>
</dbReference>
<evidence type="ECO:0000313" key="8">
    <source>
        <dbReference type="Proteomes" id="UP000309215"/>
    </source>
</evidence>
<dbReference type="Gene3D" id="3.40.50.150">
    <property type="entry name" value="Vaccinia Virus protein VP39"/>
    <property type="match status" value="1"/>
</dbReference>
<feature type="domain" description="O-methyltransferase C-terminal" evidence="5">
    <location>
        <begin position="114"/>
        <end position="316"/>
    </location>
</feature>
<evidence type="ECO:0000256" key="3">
    <source>
        <dbReference type="ARBA" id="ARBA00022691"/>
    </source>
</evidence>
<dbReference type="GO" id="GO:0032259">
    <property type="term" value="P:methylation"/>
    <property type="evidence" value="ECO:0007669"/>
    <property type="project" value="UniProtKB-KW"/>
</dbReference>
<keyword evidence="1 7" id="KW-0489">Methyltransferase</keyword>
<sequence>MESMQSPVGIIMDLAWGCFYAGALNAVMQLRIADRLASGPMTAEELAAEANAHSLSLYRVLRVLASKGVFAEDDDGRFHLTPAAELLRTGVPFSLQGVVQLGTLPPTMEAALHLPHTVKTGECAFDFRHGVGFFEYMSEHPSIGEVFDKAMADVSDADNRAIAEAYDFGAASRVVDVGGGLGGLLVEVLRRYPSVRGVLYDRPEVVGQPGRIAAAGLDKRVDRVAGDFFTSVPDGADVYVLKRIMHDWADDTCINILKYCRRAMVAGGRVLVVDALVPPGNTDHPSKALDLCMLTVVPGRERTEAEFAALFHAAGLKIARVIPTANSIAIVEGIAA</sequence>
<dbReference type="PANTHER" id="PTHR43712">
    <property type="entry name" value="PUTATIVE (AFU_ORTHOLOGUE AFUA_4G14580)-RELATED"/>
    <property type="match status" value="1"/>
</dbReference>
<dbReference type="InterPro" id="IPR036390">
    <property type="entry name" value="WH_DNA-bd_sf"/>
</dbReference>
<accession>A0A4U1JH78</accession>
<dbReference type="InterPro" id="IPR016461">
    <property type="entry name" value="COMT-like"/>
</dbReference>
<organism evidence="7 8">
    <name type="scientific">Polyangium fumosum</name>
    <dbReference type="NCBI Taxonomy" id="889272"/>
    <lineage>
        <taxon>Bacteria</taxon>
        <taxon>Pseudomonadati</taxon>
        <taxon>Myxococcota</taxon>
        <taxon>Polyangia</taxon>
        <taxon>Polyangiales</taxon>
        <taxon>Polyangiaceae</taxon>
        <taxon>Polyangium</taxon>
    </lineage>
</organism>
<dbReference type="InterPro" id="IPR001077">
    <property type="entry name" value="COMT_C"/>
</dbReference>
<feature type="active site" description="Proton acceptor" evidence="4">
    <location>
        <position position="246"/>
    </location>
</feature>
<proteinExistence type="predicted"/>
<dbReference type="Proteomes" id="UP000309215">
    <property type="component" value="Unassembled WGS sequence"/>
</dbReference>
<dbReference type="InterPro" id="IPR012967">
    <property type="entry name" value="COMT_dimerisation"/>
</dbReference>
<dbReference type="PIRSF" id="PIRSF005739">
    <property type="entry name" value="O-mtase"/>
    <property type="match status" value="1"/>
</dbReference>